<organism evidence="1 2">
    <name type="scientific">Bosea psychrotolerans</name>
    <dbReference type="NCBI Taxonomy" id="1871628"/>
    <lineage>
        <taxon>Bacteria</taxon>
        <taxon>Pseudomonadati</taxon>
        <taxon>Pseudomonadota</taxon>
        <taxon>Alphaproteobacteria</taxon>
        <taxon>Hyphomicrobiales</taxon>
        <taxon>Boseaceae</taxon>
        <taxon>Bosea</taxon>
    </lineage>
</organism>
<protein>
    <submittedName>
        <fullName evidence="1">Phosphonoacetate hydrolase</fullName>
    </submittedName>
</protein>
<sequence>MLNTPVEVNKRGYCVPSSPKVVICYDGMDPSYLADAAIRGISPRLSAMAAHGLYASAHSAMPSFTNPNNVSIVCGAPPSVHGVSGNYWYDRATGLEVMMTDAGPLRAPTILASLAQIGVKVAAVTAKDKLRKALAVGLAGEGRQGIAFSAEKAASCTVAEHGISGEEAQAGQPVPDQYSPELSLFVLDAGLRLLQSGRAQVLYLSLSDFVQHAHAPGAPESDAFIRAVDARVGAFLDAGATVGIVADHGMTDLSLADGSPNILYLGDCLDARYGVGATRVICPITDPFVRHHGALGGFVRVHILGDQDHDEVRGFLGRLPGVQLALLREEMCRRFDQPIEREGDVAIIASKGVALGTHDGAHALGELAGTRLRSHGSLAERDVPFLVSHPLNTAYRRKAATQQLHNYDIFDFVLNGACREEV</sequence>
<proteinExistence type="predicted"/>
<reference evidence="1 2" key="1">
    <citation type="submission" date="2018-01" db="EMBL/GenBank/DDBJ databases">
        <title>Genomic Encyclopedia of Type Strains, Phase III (KMG-III): the genomes of soil and plant-associated and newly described type strains.</title>
        <authorList>
            <person name="Whitman W."/>
        </authorList>
    </citation>
    <scope>NUCLEOTIDE SEQUENCE [LARGE SCALE GENOMIC DNA]</scope>
    <source>
        <strain evidence="1 2">1131</strain>
    </source>
</reference>
<dbReference type="InterPro" id="IPR002591">
    <property type="entry name" value="Phosphodiest/P_Trfase"/>
</dbReference>
<dbReference type="AlphaFoldDB" id="A0A2S4MLC8"/>
<keyword evidence="2" id="KW-1185">Reference proteome</keyword>
<name>A0A2S4MLC8_9HYPH</name>
<dbReference type="RefSeq" id="WP_103717033.1">
    <property type="nucleotide sequence ID" value="NZ_PQFZ01000002.1"/>
</dbReference>
<dbReference type="InterPro" id="IPR017850">
    <property type="entry name" value="Alkaline_phosphatase_core_sf"/>
</dbReference>
<dbReference type="Gene3D" id="3.40.720.10">
    <property type="entry name" value="Alkaline Phosphatase, subunit A"/>
    <property type="match status" value="1"/>
</dbReference>
<dbReference type="PANTHER" id="PTHR10151">
    <property type="entry name" value="ECTONUCLEOTIDE PYROPHOSPHATASE/PHOSPHODIESTERASE"/>
    <property type="match status" value="1"/>
</dbReference>
<dbReference type="EMBL" id="PQFZ01000002">
    <property type="protein sequence ID" value="POR55553.1"/>
    <property type="molecule type" value="Genomic_DNA"/>
</dbReference>
<dbReference type="OrthoDB" id="3590172at2"/>
<dbReference type="CDD" id="cd16018">
    <property type="entry name" value="Enpp"/>
    <property type="match status" value="1"/>
</dbReference>
<evidence type="ECO:0000313" key="2">
    <source>
        <dbReference type="Proteomes" id="UP000236919"/>
    </source>
</evidence>
<dbReference type="GO" id="GO:0047400">
    <property type="term" value="F:phosphonoacetate hydrolase activity"/>
    <property type="evidence" value="ECO:0007669"/>
    <property type="project" value="InterPro"/>
</dbReference>
<gene>
    <name evidence="1" type="ORF">CYD53_102443</name>
</gene>
<dbReference type="Pfam" id="PF01663">
    <property type="entry name" value="Phosphodiest"/>
    <property type="match status" value="1"/>
</dbReference>
<dbReference type="InterPro" id="IPR012710">
    <property type="entry name" value="Phosphonoacetate_hydro"/>
</dbReference>
<dbReference type="Proteomes" id="UP000236919">
    <property type="component" value="Unassembled WGS sequence"/>
</dbReference>
<dbReference type="NCBIfam" id="TIGR02335">
    <property type="entry name" value="hydr_PhnA"/>
    <property type="match status" value="1"/>
</dbReference>
<dbReference type="SUPFAM" id="SSF53649">
    <property type="entry name" value="Alkaline phosphatase-like"/>
    <property type="match status" value="1"/>
</dbReference>
<dbReference type="Gene3D" id="3.30.1360.110">
    <property type="entry name" value="Domain 2, Phosphonoacetate Hydrolase"/>
    <property type="match status" value="1"/>
</dbReference>
<keyword evidence="1" id="KW-0378">Hydrolase</keyword>
<comment type="caution">
    <text evidence="1">The sequence shown here is derived from an EMBL/GenBank/DDBJ whole genome shotgun (WGS) entry which is preliminary data.</text>
</comment>
<evidence type="ECO:0000313" key="1">
    <source>
        <dbReference type="EMBL" id="POR55553.1"/>
    </source>
</evidence>
<accession>A0A2S4MLC8</accession>
<dbReference type="InterPro" id="IPR023116">
    <property type="entry name" value="Phosphonoacetate_hydro_insert"/>
</dbReference>
<dbReference type="PANTHER" id="PTHR10151:SF120">
    <property type="entry name" value="BIS(5'-ADENOSYL)-TRIPHOSPHATASE"/>
    <property type="match status" value="1"/>
</dbReference>